<dbReference type="eggNOG" id="ENOG502RZE5">
    <property type="taxonomic scope" value="Eukaryota"/>
</dbReference>
<dbReference type="Gene3D" id="3.30.1060.10">
    <property type="entry name" value="Peptide methionine sulphoxide reductase MsrA"/>
    <property type="match status" value="1"/>
</dbReference>
<dbReference type="InParanoid" id="D8LMK2"/>
<evidence type="ECO:0008006" key="3">
    <source>
        <dbReference type="Google" id="ProtNLM"/>
    </source>
</evidence>
<dbReference type="Proteomes" id="UP000002630">
    <property type="component" value="Linkage Group LG03"/>
</dbReference>
<reference evidence="1 2" key="1">
    <citation type="journal article" date="2010" name="Nature">
        <title>The Ectocarpus genome and the independent evolution of multicellularity in brown algae.</title>
        <authorList>
            <person name="Cock J.M."/>
            <person name="Sterck L."/>
            <person name="Rouze P."/>
            <person name="Scornet D."/>
            <person name="Allen A.E."/>
            <person name="Amoutzias G."/>
            <person name="Anthouard V."/>
            <person name="Artiguenave F."/>
            <person name="Aury J.M."/>
            <person name="Badger J.H."/>
            <person name="Beszteri B."/>
            <person name="Billiau K."/>
            <person name="Bonnet E."/>
            <person name="Bothwell J.H."/>
            <person name="Bowler C."/>
            <person name="Boyen C."/>
            <person name="Brownlee C."/>
            <person name="Carrano C.J."/>
            <person name="Charrier B."/>
            <person name="Cho G.Y."/>
            <person name="Coelho S.M."/>
            <person name="Collen J."/>
            <person name="Corre E."/>
            <person name="Da Silva C."/>
            <person name="Delage L."/>
            <person name="Delaroque N."/>
            <person name="Dittami S.M."/>
            <person name="Doulbeau S."/>
            <person name="Elias M."/>
            <person name="Farnham G."/>
            <person name="Gachon C.M."/>
            <person name="Gschloessl B."/>
            <person name="Heesch S."/>
            <person name="Jabbari K."/>
            <person name="Jubin C."/>
            <person name="Kawai H."/>
            <person name="Kimura K."/>
            <person name="Kloareg B."/>
            <person name="Kupper F.C."/>
            <person name="Lang D."/>
            <person name="Le Bail A."/>
            <person name="Leblanc C."/>
            <person name="Lerouge P."/>
            <person name="Lohr M."/>
            <person name="Lopez P.J."/>
            <person name="Martens C."/>
            <person name="Maumus F."/>
            <person name="Michel G."/>
            <person name="Miranda-Saavedra D."/>
            <person name="Morales J."/>
            <person name="Moreau H."/>
            <person name="Motomura T."/>
            <person name="Nagasato C."/>
            <person name="Napoli C.A."/>
            <person name="Nelson D.R."/>
            <person name="Nyvall-Collen P."/>
            <person name="Peters A.F."/>
            <person name="Pommier C."/>
            <person name="Potin P."/>
            <person name="Poulain J."/>
            <person name="Quesneville H."/>
            <person name="Read B."/>
            <person name="Rensing S.A."/>
            <person name="Ritter A."/>
            <person name="Rousvoal S."/>
            <person name="Samanta M."/>
            <person name="Samson G."/>
            <person name="Schroeder D.C."/>
            <person name="Segurens B."/>
            <person name="Strittmatter M."/>
            <person name="Tonon T."/>
            <person name="Tregear J.W."/>
            <person name="Valentin K."/>
            <person name="von Dassow P."/>
            <person name="Yamagishi T."/>
            <person name="Van de Peer Y."/>
            <person name="Wincker P."/>
        </authorList>
    </citation>
    <scope>NUCLEOTIDE SEQUENCE [LARGE SCALE GENOMIC DNA]</scope>
    <source>
        <strain evidence="2">Ec32 / CCAP1310/4</strain>
    </source>
</reference>
<protein>
    <recommendedName>
        <fullName evidence="3">Peptide-methionine (S)-S-oxide reductase</fullName>
    </recommendedName>
</protein>
<dbReference type="OMA" id="HVQHEFI"/>
<keyword evidence="2" id="KW-1185">Reference proteome</keyword>
<name>D8LMK2_ECTSI</name>
<dbReference type="InterPro" id="IPR036509">
    <property type="entry name" value="Met_Sox_Rdtase_MsrA_sf"/>
</dbReference>
<dbReference type="GO" id="GO:0008113">
    <property type="term" value="F:peptide-methionine (S)-S-oxide reductase activity"/>
    <property type="evidence" value="ECO:0007669"/>
    <property type="project" value="InterPro"/>
</dbReference>
<sequence length="295" mass="31871">MPNSTGSRLVSYASVALTTLLLRCSGFTMTAAPKGPPTSASRGDFLKSAAIGILGAGVGISAASVAVGRPVLESAEAAADPLVETYWGNGCFWHVQREMIRAEQAILGRSTDELTSYAGYGGAKKNFQGDKLCYHNMRGIGDYGKAGAAEVVSVTIPSSKLPEFSKAYFDMFVKYDNGAGRIFMDRRDPQDRGGEYRSLLGVPGGLSGPMADPIKQEAAARGLALREGNGGDPDTLMRNTVFVMDTATFPFFKGEIYHQFHNDMSEDYGRKYNNLRKQYAEEGTMQETGCPEKFM</sequence>
<dbReference type="EMBL" id="FN649728">
    <property type="protein sequence ID" value="CBN77612.1"/>
    <property type="molecule type" value="Genomic_DNA"/>
</dbReference>
<dbReference type="OrthoDB" id="443672at2759"/>
<evidence type="ECO:0000313" key="1">
    <source>
        <dbReference type="EMBL" id="CBN77612.1"/>
    </source>
</evidence>
<organism evidence="1 2">
    <name type="scientific">Ectocarpus siliculosus</name>
    <name type="common">Brown alga</name>
    <name type="synonym">Conferva siliculosa</name>
    <dbReference type="NCBI Taxonomy" id="2880"/>
    <lineage>
        <taxon>Eukaryota</taxon>
        <taxon>Sar</taxon>
        <taxon>Stramenopiles</taxon>
        <taxon>Ochrophyta</taxon>
        <taxon>PX clade</taxon>
        <taxon>Phaeophyceae</taxon>
        <taxon>Ectocarpales</taxon>
        <taxon>Ectocarpaceae</taxon>
        <taxon>Ectocarpus</taxon>
    </lineage>
</organism>
<evidence type="ECO:0000313" key="2">
    <source>
        <dbReference type="Proteomes" id="UP000002630"/>
    </source>
</evidence>
<dbReference type="AlphaFoldDB" id="D8LMK2"/>
<proteinExistence type="predicted"/>
<gene>
    <name evidence="1" type="ORF">Esi_0004_0262</name>
</gene>
<accession>D8LMK2</accession>
<dbReference type="EMBL" id="FN648596">
    <property type="protein sequence ID" value="CBN77612.1"/>
    <property type="molecule type" value="Genomic_DNA"/>
</dbReference>